<evidence type="ECO:0000256" key="11">
    <source>
        <dbReference type="SAM" id="Phobius"/>
    </source>
</evidence>
<evidence type="ECO:0000256" key="1">
    <source>
        <dbReference type="ARBA" id="ARBA00004141"/>
    </source>
</evidence>
<comment type="similarity">
    <text evidence="2">Belongs to the complex I subunit 4L family.</text>
</comment>
<keyword evidence="4 11" id="KW-0812">Transmembrane</keyword>
<evidence type="ECO:0000256" key="7">
    <source>
        <dbReference type="ARBA" id="ARBA00023027"/>
    </source>
</evidence>
<keyword evidence="8 11" id="KW-0472">Membrane</keyword>
<gene>
    <name evidence="12" type="primary">nad4l</name>
</gene>
<evidence type="ECO:0000256" key="10">
    <source>
        <dbReference type="ARBA" id="ARBA00049551"/>
    </source>
</evidence>
<name>A0A343A4N1_9CUCU</name>
<dbReference type="GO" id="GO:0016020">
    <property type="term" value="C:membrane"/>
    <property type="evidence" value="ECO:0007669"/>
    <property type="project" value="UniProtKB-SubCell"/>
</dbReference>
<feature type="transmembrane region" description="Helical" evidence="11">
    <location>
        <begin position="53"/>
        <end position="78"/>
    </location>
</feature>
<evidence type="ECO:0000256" key="6">
    <source>
        <dbReference type="ARBA" id="ARBA00022989"/>
    </source>
</evidence>
<dbReference type="GO" id="GO:0008137">
    <property type="term" value="F:NADH dehydrogenase (ubiquinone) activity"/>
    <property type="evidence" value="ECO:0007669"/>
    <property type="project" value="UniProtKB-EC"/>
</dbReference>
<evidence type="ECO:0000256" key="2">
    <source>
        <dbReference type="ARBA" id="ARBA00010519"/>
    </source>
</evidence>
<dbReference type="EMBL" id="KX035171">
    <property type="protein sequence ID" value="AOY39509.1"/>
    <property type="molecule type" value="Genomic_DNA"/>
</dbReference>
<dbReference type="Gene3D" id="1.10.287.3510">
    <property type="match status" value="1"/>
</dbReference>
<keyword evidence="12" id="KW-0496">Mitochondrion</keyword>
<evidence type="ECO:0000256" key="5">
    <source>
        <dbReference type="ARBA" id="ARBA00022967"/>
    </source>
</evidence>
<comment type="subcellular location">
    <subcellularLocation>
        <location evidence="1">Membrane</location>
        <topology evidence="1">Multi-pass membrane protein</topology>
    </subcellularLocation>
</comment>
<sequence length="93" mass="11022">MQYYLYFWVFMSGLFIFTLKFKHFLVMLLSLEFMVLSLYMLLIIYFFQGVSSYFVSMFYLSMSVCEGALGLSLLVVVIRTHGGDMIMLFDNLW</sequence>
<keyword evidence="5" id="KW-1278">Translocase</keyword>
<dbReference type="InterPro" id="IPR039428">
    <property type="entry name" value="NUOK/Mnh_C1-like"/>
</dbReference>
<geneLocation type="mitochondrion" evidence="12"/>
<organism evidence="12">
    <name type="scientific">Scolytinae sp. BMNH 1039990</name>
    <dbReference type="NCBI Taxonomy" id="1903772"/>
    <lineage>
        <taxon>Eukaryota</taxon>
        <taxon>Metazoa</taxon>
        <taxon>Ecdysozoa</taxon>
        <taxon>Arthropoda</taxon>
        <taxon>Hexapoda</taxon>
        <taxon>Insecta</taxon>
        <taxon>Pterygota</taxon>
        <taxon>Neoptera</taxon>
        <taxon>Endopterygota</taxon>
        <taxon>Coleoptera</taxon>
        <taxon>Polyphaga</taxon>
        <taxon>Cucujiformia</taxon>
        <taxon>Curculionidae</taxon>
        <taxon>Scolytinae</taxon>
    </lineage>
</organism>
<feature type="transmembrane region" description="Helical" evidence="11">
    <location>
        <begin position="28"/>
        <end position="47"/>
    </location>
</feature>
<feature type="transmembrane region" description="Helical" evidence="11">
    <location>
        <begin position="6"/>
        <end position="21"/>
    </location>
</feature>
<reference evidence="12" key="1">
    <citation type="submission" date="2016-04" db="EMBL/GenBank/DDBJ databases">
        <title>Mitochondria of Scolytid beetles.</title>
        <authorList>
            <person name="Miller K."/>
            <person name="Linard B."/>
            <person name="Vogler A.P."/>
        </authorList>
    </citation>
    <scope>NUCLEOTIDE SEQUENCE</scope>
</reference>
<dbReference type="AlphaFoldDB" id="A0A343A4N1"/>
<evidence type="ECO:0000256" key="3">
    <source>
        <dbReference type="ARBA" id="ARBA00016612"/>
    </source>
</evidence>
<evidence type="ECO:0000256" key="9">
    <source>
        <dbReference type="ARBA" id="ARBA00031586"/>
    </source>
</evidence>
<keyword evidence="6 11" id="KW-1133">Transmembrane helix</keyword>
<proteinExistence type="inferred from homology"/>
<protein>
    <recommendedName>
        <fullName evidence="3">NADH-ubiquinone oxidoreductase chain 4L</fullName>
    </recommendedName>
    <alternativeName>
        <fullName evidence="9">NADH dehydrogenase subunit 4L</fullName>
    </alternativeName>
</protein>
<evidence type="ECO:0000313" key="12">
    <source>
        <dbReference type="EMBL" id="AOY39509.1"/>
    </source>
</evidence>
<dbReference type="Pfam" id="PF00420">
    <property type="entry name" value="Oxidored_q2"/>
    <property type="match status" value="1"/>
</dbReference>
<accession>A0A343A4N1</accession>
<comment type="catalytic activity">
    <reaction evidence="10">
        <text>a ubiquinone + NADH + 5 H(+)(in) = a ubiquinol + NAD(+) + 4 H(+)(out)</text>
        <dbReference type="Rhea" id="RHEA:29091"/>
        <dbReference type="Rhea" id="RHEA-COMP:9565"/>
        <dbReference type="Rhea" id="RHEA-COMP:9566"/>
        <dbReference type="ChEBI" id="CHEBI:15378"/>
        <dbReference type="ChEBI" id="CHEBI:16389"/>
        <dbReference type="ChEBI" id="CHEBI:17976"/>
        <dbReference type="ChEBI" id="CHEBI:57540"/>
        <dbReference type="ChEBI" id="CHEBI:57945"/>
        <dbReference type="EC" id="7.1.1.2"/>
    </reaction>
</comment>
<keyword evidence="7" id="KW-0520">NAD</keyword>
<evidence type="ECO:0000256" key="8">
    <source>
        <dbReference type="ARBA" id="ARBA00023136"/>
    </source>
</evidence>
<evidence type="ECO:0000256" key="4">
    <source>
        <dbReference type="ARBA" id="ARBA00022692"/>
    </source>
</evidence>